<dbReference type="Proteomes" id="UP000735302">
    <property type="component" value="Unassembled WGS sequence"/>
</dbReference>
<sequence length="273" mass="30963">MLAFNNVFLPFHAINVPFLASGNPWAFLSRTIAWITAFISFERCLCILLPLNVKRIITPRNTLAALLMITLLTFGPFLFAYLRYNFVWIFYPHLNATILDIMPNDNEHIVLMEKIVASICGVVHPIVAFSIVIMCTMFLVVQLRKISSWRKSVISGKSQLEYKSGDNFASAAPPAQIGISQKEERLVKMVVVIATIFIVTYTPTCVMLLCSVVSDEFSMFGVYRKMFIICGFITFLGQSVSASINIVIYYTMASKFRSCLRRLLKVDLHDEEK</sequence>
<dbReference type="EMBL" id="BLXT01007882">
    <property type="protein sequence ID" value="GFO43430.1"/>
    <property type="molecule type" value="Genomic_DNA"/>
</dbReference>
<dbReference type="PROSITE" id="PS50262">
    <property type="entry name" value="G_PROTEIN_RECEP_F1_2"/>
    <property type="match status" value="1"/>
</dbReference>
<dbReference type="Pfam" id="PF00001">
    <property type="entry name" value="7tm_1"/>
    <property type="match status" value="1"/>
</dbReference>
<dbReference type="InterPro" id="IPR017452">
    <property type="entry name" value="GPCR_Rhodpsn_7TM"/>
</dbReference>
<evidence type="ECO:0000256" key="4">
    <source>
        <dbReference type="ARBA" id="ARBA00023040"/>
    </source>
</evidence>
<keyword evidence="12" id="KW-1185">Reference proteome</keyword>
<evidence type="ECO:0000313" key="11">
    <source>
        <dbReference type="EMBL" id="GFO43430.1"/>
    </source>
</evidence>
<dbReference type="GO" id="GO:0007200">
    <property type="term" value="P:phospholipase C-activating G protein-coupled receptor signaling pathway"/>
    <property type="evidence" value="ECO:0007669"/>
    <property type="project" value="TreeGrafter"/>
</dbReference>
<feature type="transmembrane region" description="Helical" evidence="9">
    <location>
        <begin position="190"/>
        <end position="214"/>
    </location>
</feature>
<reference evidence="11 12" key="1">
    <citation type="journal article" date="2021" name="Elife">
        <title>Chloroplast acquisition without the gene transfer in kleptoplastic sea slugs, Plakobranchus ocellatus.</title>
        <authorList>
            <person name="Maeda T."/>
            <person name="Takahashi S."/>
            <person name="Yoshida T."/>
            <person name="Shimamura S."/>
            <person name="Takaki Y."/>
            <person name="Nagai Y."/>
            <person name="Toyoda A."/>
            <person name="Suzuki Y."/>
            <person name="Arimoto A."/>
            <person name="Ishii H."/>
            <person name="Satoh N."/>
            <person name="Nishiyama T."/>
            <person name="Hasebe M."/>
            <person name="Maruyama T."/>
            <person name="Minagawa J."/>
            <person name="Obokata J."/>
            <person name="Shigenobu S."/>
        </authorList>
    </citation>
    <scope>NUCLEOTIDE SEQUENCE [LARGE SCALE GENOMIC DNA]</scope>
</reference>
<feature type="transmembrane region" description="Helical" evidence="9">
    <location>
        <begin position="31"/>
        <end position="51"/>
    </location>
</feature>
<organism evidence="11 12">
    <name type="scientific">Plakobranchus ocellatus</name>
    <dbReference type="NCBI Taxonomy" id="259542"/>
    <lineage>
        <taxon>Eukaryota</taxon>
        <taxon>Metazoa</taxon>
        <taxon>Spiralia</taxon>
        <taxon>Lophotrochozoa</taxon>
        <taxon>Mollusca</taxon>
        <taxon>Gastropoda</taxon>
        <taxon>Heterobranchia</taxon>
        <taxon>Euthyneura</taxon>
        <taxon>Panpulmonata</taxon>
        <taxon>Sacoglossa</taxon>
        <taxon>Placobranchoidea</taxon>
        <taxon>Plakobranchidae</taxon>
        <taxon>Plakobranchus</taxon>
    </lineage>
</organism>
<dbReference type="PANTHER" id="PTHR24232:SF53">
    <property type="entry name" value="G-PROTEIN COUPLED RECEPTORS FAMILY 1 PROFILE DOMAIN-CONTAINING PROTEIN"/>
    <property type="match status" value="1"/>
</dbReference>
<keyword evidence="4" id="KW-0297">G-protein coupled receptor</keyword>
<proteinExistence type="predicted"/>
<evidence type="ECO:0000259" key="10">
    <source>
        <dbReference type="PROSITE" id="PS50262"/>
    </source>
</evidence>
<feature type="transmembrane region" description="Helical" evidence="9">
    <location>
        <begin position="63"/>
        <end position="82"/>
    </location>
</feature>
<evidence type="ECO:0000256" key="1">
    <source>
        <dbReference type="ARBA" id="ARBA00004141"/>
    </source>
</evidence>
<evidence type="ECO:0000256" key="9">
    <source>
        <dbReference type="SAM" id="Phobius"/>
    </source>
</evidence>
<accession>A0AAV4DHI7</accession>
<feature type="domain" description="G-protein coupled receptors family 1 profile" evidence="10">
    <location>
        <begin position="34"/>
        <end position="249"/>
    </location>
</feature>
<comment type="subcellular location">
    <subcellularLocation>
        <location evidence="1">Membrane</location>
        <topology evidence="1">Multi-pass membrane protein</topology>
    </subcellularLocation>
</comment>
<keyword evidence="2 9" id="KW-0812">Transmembrane</keyword>
<comment type="caution">
    <text evidence="11">The sequence shown here is derived from an EMBL/GenBank/DDBJ whole genome shotgun (WGS) entry which is preliminary data.</text>
</comment>
<dbReference type="SUPFAM" id="SSF81321">
    <property type="entry name" value="Family A G protein-coupled receptor-like"/>
    <property type="match status" value="1"/>
</dbReference>
<evidence type="ECO:0000256" key="7">
    <source>
        <dbReference type="ARBA" id="ARBA00023180"/>
    </source>
</evidence>
<dbReference type="Gene3D" id="1.20.1070.10">
    <property type="entry name" value="Rhodopsin 7-helix transmembrane proteins"/>
    <property type="match status" value="1"/>
</dbReference>
<dbReference type="GO" id="GO:0005886">
    <property type="term" value="C:plasma membrane"/>
    <property type="evidence" value="ECO:0007669"/>
    <property type="project" value="TreeGrafter"/>
</dbReference>
<gene>
    <name evidence="11" type="ORF">PoB_006993500</name>
</gene>
<feature type="transmembrane region" description="Helical" evidence="9">
    <location>
        <begin position="226"/>
        <end position="252"/>
    </location>
</feature>
<evidence type="ECO:0000256" key="3">
    <source>
        <dbReference type="ARBA" id="ARBA00022989"/>
    </source>
</evidence>
<evidence type="ECO:0000256" key="2">
    <source>
        <dbReference type="ARBA" id="ARBA00022692"/>
    </source>
</evidence>
<dbReference type="InterPro" id="IPR000276">
    <property type="entry name" value="GPCR_Rhodpsn"/>
</dbReference>
<protein>
    <submittedName>
        <fullName evidence="11">Chemosensory receptor a</fullName>
    </submittedName>
</protein>
<dbReference type="AlphaFoldDB" id="A0AAV4DHI7"/>
<evidence type="ECO:0000256" key="6">
    <source>
        <dbReference type="ARBA" id="ARBA00023170"/>
    </source>
</evidence>
<keyword evidence="3 9" id="KW-1133">Transmembrane helix</keyword>
<name>A0AAV4DHI7_9GAST</name>
<feature type="transmembrane region" description="Helical" evidence="9">
    <location>
        <begin position="115"/>
        <end position="141"/>
    </location>
</feature>
<keyword evidence="8" id="KW-0807">Transducer</keyword>
<keyword evidence="6 11" id="KW-0675">Receptor</keyword>
<evidence type="ECO:0000256" key="8">
    <source>
        <dbReference type="ARBA" id="ARBA00023224"/>
    </source>
</evidence>
<keyword evidence="5 9" id="KW-0472">Membrane</keyword>
<dbReference type="PANTHER" id="PTHR24232">
    <property type="entry name" value="G-PROTEIN COUPLED RECEPTOR"/>
    <property type="match status" value="1"/>
</dbReference>
<evidence type="ECO:0000313" key="12">
    <source>
        <dbReference type="Proteomes" id="UP000735302"/>
    </source>
</evidence>
<evidence type="ECO:0000256" key="5">
    <source>
        <dbReference type="ARBA" id="ARBA00023136"/>
    </source>
</evidence>
<keyword evidence="7" id="KW-0325">Glycoprotein</keyword>
<dbReference type="GO" id="GO:0035025">
    <property type="term" value="P:positive regulation of Rho protein signal transduction"/>
    <property type="evidence" value="ECO:0007669"/>
    <property type="project" value="TreeGrafter"/>
</dbReference>
<dbReference type="GO" id="GO:0004930">
    <property type="term" value="F:G protein-coupled receptor activity"/>
    <property type="evidence" value="ECO:0007669"/>
    <property type="project" value="UniProtKB-KW"/>
</dbReference>